<dbReference type="EMBL" id="CP000828">
    <property type="protein sequence ID" value="ABW28241.1"/>
    <property type="molecule type" value="Genomic_DNA"/>
</dbReference>
<organism evidence="1 2">
    <name type="scientific">Acaryochloris marina (strain MBIC 11017)</name>
    <dbReference type="NCBI Taxonomy" id="329726"/>
    <lineage>
        <taxon>Bacteria</taxon>
        <taxon>Bacillati</taxon>
        <taxon>Cyanobacteriota</taxon>
        <taxon>Cyanophyceae</taxon>
        <taxon>Acaryochloridales</taxon>
        <taxon>Acaryochloridaceae</taxon>
        <taxon>Acaryochloris</taxon>
    </lineage>
</organism>
<evidence type="ECO:0000313" key="2">
    <source>
        <dbReference type="Proteomes" id="UP000000268"/>
    </source>
</evidence>
<evidence type="ECO:0000313" key="1">
    <source>
        <dbReference type="EMBL" id="ABW28241.1"/>
    </source>
</evidence>
<name>B0CFT7_ACAM1</name>
<gene>
    <name evidence="1" type="ordered locus">AM1_3245</name>
</gene>
<proteinExistence type="predicted"/>
<dbReference type="Proteomes" id="UP000000268">
    <property type="component" value="Chromosome"/>
</dbReference>
<sequence length="37" mass="3980">MRITHHDLNLCPVAIALIGTGISTFLSQGQCLQQQNG</sequence>
<dbReference type="KEGG" id="amr:AM1_3245"/>
<keyword evidence="2" id="KW-1185">Reference proteome</keyword>
<reference evidence="1 2" key="1">
    <citation type="journal article" date="2008" name="Proc. Natl. Acad. Sci. U.S.A.">
        <title>Niche adaptation and genome expansion in the chlorophyll d-producing cyanobacterium Acaryochloris marina.</title>
        <authorList>
            <person name="Swingley W.D."/>
            <person name="Chen M."/>
            <person name="Cheung P.C."/>
            <person name="Conrad A.L."/>
            <person name="Dejesa L.C."/>
            <person name="Hao J."/>
            <person name="Honchak B.M."/>
            <person name="Karbach L.E."/>
            <person name="Kurdoglu A."/>
            <person name="Lahiri S."/>
            <person name="Mastrian S.D."/>
            <person name="Miyashita H."/>
            <person name="Page L."/>
            <person name="Ramakrishna P."/>
            <person name="Satoh S."/>
            <person name="Sattley W.M."/>
            <person name="Shimada Y."/>
            <person name="Taylor H.L."/>
            <person name="Tomo T."/>
            <person name="Tsuchiya T."/>
            <person name="Wang Z.T."/>
            <person name="Raymond J."/>
            <person name="Mimuro M."/>
            <person name="Blankenship R.E."/>
            <person name="Touchman J.W."/>
        </authorList>
    </citation>
    <scope>NUCLEOTIDE SEQUENCE [LARGE SCALE GENOMIC DNA]</scope>
    <source>
        <strain evidence="2">MBIC 11017</strain>
    </source>
</reference>
<accession>B0CFT7</accession>
<protein>
    <submittedName>
        <fullName evidence="1">Uncharacterized protein</fullName>
    </submittedName>
</protein>
<dbReference type="AlphaFoldDB" id="B0CFT7"/>
<dbReference type="HOGENOM" id="CLU_3338734_0_0_3"/>